<dbReference type="SMART" id="SM00266">
    <property type="entry name" value="CAD"/>
    <property type="match status" value="1"/>
</dbReference>
<gene>
    <name evidence="4" type="ORF">CINCED_3A003535</name>
</gene>
<proteinExistence type="predicted"/>
<organism evidence="4 5">
    <name type="scientific">Cinara cedri</name>
    <dbReference type="NCBI Taxonomy" id="506608"/>
    <lineage>
        <taxon>Eukaryota</taxon>
        <taxon>Metazoa</taxon>
        <taxon>Ecdysozoa</taxon>
        <taxon>Arthropoda</taxon>
        <taxon>Hexapoda</taxon>
        <taxon>Insecta</taxon>
        <taxon>Pterygota</taxon>
        <taxon>Neoptera</taxon>
        <taxon>Paraneoptera</taxon>
        <taxon>Hemiptera</taxon>
        <taxon>Sternorrhyncha</taxon>
        <taxon>Aphidomorpha</taxon>
        <taxon>Aphidoidea</taxon>
        <taxon>Aphididae</taxon>
        <taxon>Lachninae</taxon>
        <taxon>Cinara</taxon>
    </lineage>
</organism>
<dbReference type="AlphaFoldDB" id="A0A5E4M6U5"/>
<evidence type="ECO:0000256" key="1">
    <source>
        <dbReference type="ARBA" id="ARBA00022703"/>
    </source>
</evidence>
<dbReference type="Pfam" id="PF02017">
    <property type="entry name" value="CIDE-N"/>
    <property type="match status" value="1"/>
</dbReference>
<evidence type="ECO:0000256" key="2">
    <source>
        <dbReference type="PROSITE-ProRule" id="PRU00447"/>
    </source>
</evidence>
<dbReference type="GO" id="GO:0006915">
    <property type="term" value="P:apoptotic process"/>
    <property type="evidence" value="ECO:0007669"/>
    <property type="project" value="UniProtKB-UniRule"/>
</dbReference>
<accession>A0A5E4M6U5</accession>
<dbReference type="PANTHER" id="PTHR12306:SF15">
    <property type="entry name" value="DNAATION FACTOR-RELATED PROTEIN 1, ISOFORM B-RELATED"/>
    <property type="match status" value="1"/>
</dbReference>
<evidence type="ECO:0000259" key="3">
    <source>
        <dbReference type="PROSITE" id="PS51135"/>
    </source>
</evidence>
<dbReference type="EMBL" id="CABPRJ010000477">
    <property type="protein sequence ID" value="VVC27890.1"/>
    <property type="molecule type" value="Genomic_DNA"/>
</dbReference>
<evidence type="ECO:0000313" key="5">
    <source>
        <dbReference type="Proteomes" id="UP000325440"/>
    </source>
</evidence>
<dbReference type="Proteomes" id="UP000325440">
    <property type="component" value="Unassembled WGS sequence"/>
</dbReference>
<dbReference type="PANTHER" id="PTHR12306">
    <property type="entry name" value="CELL DEATH ACTIVATOR CIDE"/>
    <property type="match status" value="1"/>
</dbReference>
<protein>
    <submittedName>
        <fullName evidence="4">CIDE-N domain</fullName>
    </submittedName>
</protein>
<name>A0A5E4M6U5_9HEMI</name>
<evidence type="ECO:0000313" key="4">
    <source>
        <dbReference type="EMBL" id="VVC27890.1"/>
    </source>
</evidence>
<dbReference type="Gene3D" id="3.10.20.10">
    <property type="match status" value="1"/>
</dbReference>
<dbReference type="InterPro" id="IPR003508">
    <property type="entry name" value="CIDE-N_dom"/>
</dbReference>
<dbReference type="PROSITE" id="PS51135">
    <property type="entry name" value="CIDE_N"/>
    <property type="match status" value="1"/>
</dbReference>
<dbReference type="CDD" id="cd01615">
    <property type="entry name" value="CIDE_N"/>
    <property type="match status" value="1"/>
</dbReference>
<dbReference type="SUPFAM" id="SSF54277">
    <property type="entry name" value="CAD &amp; PB1 domains"/>
    <property type="match status" value="1"/>
</dbReference>
<keyword evidence="5" id="KW-1185">Reference proteome</keyword>
<sequence length="191" mass="21835">MHNMANEEYCGKPYKIIDSKRKLKIGIVASSLSDFITKAQKKFKIDGTIKVVLESDGTEIDEDDYFATLEKNTLIMILKPDEKWCSYSDISIEEHIHDETDSTQSLYNLIQRLQNDIGQIAFLGGCDLELLSDMDPDCLVDMSFDRSFLDEIKEASGRYLYEKREAQDALNLLKLYHASTIDQNSSKKSKV</sequence>
<dbReference type="OrthoDB" id="6475906at2759"/>
<reference evidence="4 5" key="1">
    <citation type="submission" date="2019-08" db="EMBL/GenBank/DDBJ databases">
        <authorList>
            <person name="Alioto T."/>
            <person name="Alioto T."/>
            <person name="Gomez Garrido J."/>
        </authorList>
    </citation>
    <scope>NUCLEOTIDE SEQUENCE [LARGE SCALE GENOMIC DNA]</scope>
</reference>
<keyword evidence="1 2" id="KW-0053">Apoptosis</keyword>
<feature type="domain" description="CIDE-N" evidence="3">
    <location>
        <begin position="10"/>
        <end position="86"/>
    </location>
</feature>
<dbReference type="GO" id="GO:0042981">
    <property type="term" value="P:regulation of apoptotic process"/>
    <property type="evidence" value="ECO:0007669"/>
    <property type="project" value="TreeGrafter"/>
</dbReference>